<keyword evidence="2" id="KW-1185">Reference proteome</keyword>
<comment type="caution">
    <text evidence="1">The sequence shown here is derived from an EMBL/GenBank/DDBJ whole genome shotgun (WGS) entry which is preliminary data.</text>
</comment>
<organism evidence="1 2">
    <name type="scientific">Amphibalanus amphitrite</name>
    <name type="common">Striped barnacle</name>
    <name type="synonym">Balanus amphitrite</name>
    <dbReference type="NCBI Taxonomy" id="1232801"/>
    <lineage>
        <taxon>Eukaryota</taxon>
        <taxon>Metazoa</taxon>
        <taxon>Ecdysozoa</taxon>
        <taxon>Arthropoda</taxon>
        <taxon>Crustacea</taxon>
        <taxon>Multicrustacea</taxon>
        <taxon>Cirripedia</taxon>
        <taxon>Thoracica</taxon>
        <taxon>Thoracicalcarea</taxon>
        <taxon>Balanomorpha</taxon>
        <taxon>Balanoidea</taxon>
        <taxon>Balanidae</taxon>
        <taxon>Amphibalaninae</taxon>
        <taxon>Amphibalanus</taxon>
    </lineage>
</organism>
<gene>
    <name evidence="1" type="ORF">FJT64_008410</name>
</gene>
<reference evidence="1 2" key="1">
    <citation type="submission" date="2019-07" db="EMBL/GenBank/DDBJ databases">
        <title>Draft genome assembly of a fouling barnacle, Amphibalanus amphitrite (Darwin, 1854): The first reference genome for Thecostraca.</title>
        <authorList>
            <person name="Kim W."/>
        </authorList>
    </citation>
    <scope>NUCLEOTIDE SEQUENCE [LARGE SCALE GENOMIC DNA]</scope>
    <source>
        <strain evidence="1">SNU_AA5</strain>
        <tissue evidence="1">Soma without cirri and trophi</tissue>
    </source>
</reference>
<sequence length="79" mass="8931">MGHSCMATSTRTKEVTEFHPDLCLCRCKKTAEYRRGCSADRRWDNRLCRCVCASRGECSTGLGWSDDFCRYTGGYGTCL</sequence>
<dbReference type="OrthoDB" id="6430326at2759"/>
<proteinExistence type="predicted"/>
<dbReference type="AlphaFoldDB" id="A0A6A4VLF2"/>
<dbReference type="EMBL" id="VIIS01001717">
    <property type="protein sequence ID" value="KAF0293859.1"/>
    <property type="molecule type" value="Genomic_DNA"/>
</dbReference>
<name>A0A6A4VLF2_AMPAM</name>
<evidence type="ECO:0000313" key="2">
    <source>
        <dbReference type="Proteomes" id="UP000440578"/>
    </source>
</evidence>
<dbReference type="Proteomes" id="UP000440578">
    <property type="component" value="Unassembled WGS sequence"/>
</dbReference>
<accession>A0A6A4VLF2</accession>
<evidence type="ECO:0000313" key="1">
    <source>
        <dbReference type="EMBL" id="KAF0293859.1"/>
    </source>
</evidence>
<protein>
    <submittedName>
        <fullName evidence="1">Uncharacterized protein</fullName>
    </submittedName>
</protein>